<keyword evidence="1" id="KW-1133">Transmembrane helix</keyword>
<gene>
    <name evidence="3" type="ORF">R4315_26865</name>
</gene>
<feature type="domain" description="DUF7144" evidence="2">
    <location>
        <begin position="17"/>
        <end position="126"/>
    </location>
</feature>
<feature type="transmembrane region" description="Helical" evidence="1">
    <location>
        <begin position="82"/>
        <end position="102"/>
    </location>
</feature>
<keyword evidence="1" id="KW-0812">Transmembrane</keyword>
<evidence type="ECO:0000313" key="4">
    <source>
        <dbReference type="Proteomes" id="UP001185863"/>
    </source>
</evidence>
<dbReference type="AlphaFoldDB" id="A0AAE4V4U3"/>
<reference evidence="3" key="1">
    <citation type="submission" date="2023-10" db="EMBL/GenBank/DDBJ databases">
        <title>Development of a sustainable strategy for remediation of hydrocarbon-contaminated territories based on the waste exchange concept.</title>
        <authorList>
            <person name="Krivoruchko A."/>
        </authorList>
    </citation>
    <scope>NUCLEOTIDE SEQUENCE</scope>
    <source>
        <strain evidence="3">IEGM 68</strain>
    </source>
</reference>
<evidence type="ECO:0000259" key="2">
    <source>
        <dbReference type="Pfam" id="PF23636"/>
    </source>
</evidence>
<protein>
    <recommendedName>
        <fullName evidence="2">DUF7144 domain-containing protein</fullName>
    </recommendedName>
</protein>
<dbReference type="EMBL" id="JAWLUP010000134">
    <property type="protein sequence ID" value="MDV7268144.1"/>
    <property type="molecule type" value="Genomic_DNA"/>
</dbReference>
<dbReference type="Proteomes" id="UP001185863">
    <property type="component" value="Unassembled WGS sequence"/>
</dbReference>
<evidence type="ECO:0000256" key="1">
    <source>
        <dbReference type="SAM" id="Phobius"/>
    </source>
</evidence>
<feature type="transmembrane region" description="Helical" evidence="1">
    <location>
        <begin position="12"/>
        <end position="38"/>
    </location>
</feature>
<organism evidence="3 4">
    <name type="scientific">Rhodococcus oxybenzonivorans</name>
    <dbReference type="NCBI Taxonomy" id="1990687"/>
    <lineage>
        <taxon>Bacteria</taxon>
        <taxon>Bacillati</taxon>
        <taxon>Actinomycetota</taxon>
        <taxon>Actinomycetes</taxon>
        <taxon>Mycobacteriales</taxon>
        <taxon>Nocardiaceae</taxon>
        <taxon>Rhodococcus</taxon>
    </lineage>
</organism>
<name>A0AAE4V4U3_9NOCA</name>
<feature type="transmembrane region" description="Helical" evidence="1">
    <location>
        <begin position="58"/>
        <end position="77"/>
    </location>
</feature>
<comment type="caution">
    <text evidence="3">The sequence shown here is derived from an EMBL/GenBank/DDBJ whole genome shotgun (WGS) entry which is preliminary data.</text>
</comment>
<dbReference type="RefSeq" id="WP_317745786.1">
    <property type="nucleotide sequence ID" value="NZ_JAWLUP010000134.1"/>
</dbReference>
<accession>A0AAE4V4U3</accession>
<feature type="transmembrane region" description="Helical" evidence="1">
    <location>
        <begin position="108"/>
        <end position="128"/>
    </location>
</feature>
<sequence length="134" mass="14519">MTDKSIRRQEIAADTMIGAAILLITIGVLHIVQGIAAVGNDAVVTAGPEYTYEFDLTVWGWIHIVLGLLVALVGGALFRGGLWARTLTVTIAAASIVINFLWLPHYPAWAILIIALDTVMIWAVMTAIPDSDWH</sequence>
<keyword evidence="1" id="KW-0472">Membrane</keyword>
<proteinExistence type="predicted"/>
<dbReference type="Pfam" id="PF23636">
    <property type="entry name" value="DUF7144"/>
    <property type="match status" value="1"/>
</dbReference>
<dbReference type="InterPro" id="IPR055568">
    <property type="entry name" value="DUF7144"/>
</dbReference>
<evidence type="ECO:0000313" key="3">
    <source>
        <dbReference type="EMBL" id="MDV7268144.1"/>
    </source>
</evidence>